<reference evidence="1 2" key="1">
    <citation type="journal article" date="2009" name="Genome Biol.">
        <title>Genomic and genetic analyses of diversity and plant interactions of Pseudomonas fluorescens.</title>
        <authorList>
            <person name="Silby M.W."/>
            <person name="Cerdeno-Tarraga A.M."/>
            <person name="Vernikos G.S."/>
            <person name="Giddens S.R."/>
            <person name="Jackson R.W."/>
            <person name="Preston G.M."/>
            <person name="Zhang X.X."/>
            <person name="Moon C.D."/>
            <person name="Gehrig S.M."/>
            <person name="Godfrey S.A."/>
            <person name="Knight C.G."/>
            <person name="Malone J.G."/>
            <person name="Robinson Z."/>
            <person name="Spiers A.J."/>
            <person name="Harris S."/>
            <person name="Challis G.L."/>
            <person name="Yaxley A.M."/>
            <person name="Harris D."/>
            <person name="Seeger K."/>
            <person name="Murphy L."/>
            <person name="Rutter S."/>
            <person name="Squares R."/>
            <person name="Quail M.A."/>
            <person name="Saunders E."/>
            <person name="Mavromatis K."/>
            <person name="Brettin T.S."/>
            <person name="Bentley S.D."/>
            <person name="Hothersall J."/>
            <person name="Stephens E."/>
            <person name="Thomas C.M."/>
            <person name="Parkhill J."/>
            <person name="Levy S.B."/>
            <person name="Rainey P.B."/>
            <person name="Thomson N.R."/>
        </authorList>
    </citation>
    <scope>NUCLEOTIDE SEQUENCE [LARGE SCALE GENOMIC DNA]</scope>
    <source>
        <strain evidence="1 2">Pf0-1</strain>
    </source>
</reference>
<dbReference type="AlphaFoldDB" id="Q3KC68"/>
<evidence type="ECO:0000313" key="1">
    <source>
        <dbReference type="EMBL" id="ABA74637.1"/>
    </source>
</evidence>
<name>Q3KC68_PSEPF</name>
<dbReference type="KEGG" id="pfo:Pfl01_2896"/>
<protein>
    <submittedName>
        <fullName evidence="1">Uncharacterized protein</fullName>
    </submittedName>
</protein>
<organism evidence="1 2">
    <name type="scientific">Pseudomonas fluorescens (strain Pf0-1)</name>
    <dbReference type="NCBI Taxonomy" id="205922"/>
    <lineage>
        <taxon>Bacteria</taxon>
        <taxon>Pseudomonadati</taxon>
        <taxon>Pseudomonadota</taxon>
        <taxon>Gammaproteobacteria</taxon>
        <taxon>Pseudomonadales</taxon>
        <taxon>Pseudomonadaceae</taxon>
        <taxon>Pseudomonas</taxon>
    </lineage>
</organism>
<gene>
    <name evidence="1" type="ordered locus">Pfl01_2896</name>
</gene>
<accession>Q3KC68</accession>
<dbReference type="HOGENOM" id="CLU_2071092_0_0_6"/>
<dbReference type="EMBL" id="CP000094">
    <property type="protein sequence ID" value="ABA74637.1"/>
    <property type="molecule type" value="Genomic_DNA"/>
</dbReference>
<dbReference type="Proteomes" id="UP000002704">
    <property type="component" value="Chromosome"/>
</dbReference>
<evidence type="ECO:0000313" key="2">
    <source>
        <dbReference type="Proteomes" id="UP000002704"/>
    </source>
</evidence>
<proteinExistence type="predicted"/>
<sequence length="118" mass="13245">MVMFARHREPHPSYKTKEIHISFGRSLANDEYIVTPESNQVRITFVDNTLSTEPLIYSQKSGVATLAFDNEEGIFSGKLTNIVLLNQDEDDLELLVNLDFSAQGNVYIAGLKKNLKVA</sequence>